<sequence length="75" mass="8287">MPTGKCRRIVATHQPSAGMRYQTYRAGTIPHMVLVKAAAPLTTQSQKDKYDGTLDHPCSRHRCGHARAGHVDYSP</sequence>
<evidence type="ECO:0000313" key="1">
    <source>
        <dbReference type="EMBL" id="SPC09389.1"/>
    </source>
</evidence>
<protein>
    <submittedName>
        <fullName evidence="1">Uncharacterized protein</fullName>
    </submittedName>
</protein>
<proteinExistence type="predicted"/>
<accession>A0A7Z7NKS3</accession>
<comment type="caution">
    <text evidence="1">The sequence shown here is derived from an EMBL/GenBank/DDBJ whole genome shotgun (WGS) entry which is preliminary data.</text>
</comment>
<reference evidence="1 2" key="1">
    <citation type="submission" date="2018-01" db="EMBL/GenBank/DDBJ databases">
        <authorList>
            <person name="Clerissi C."/>
        </authorList>
    </citation>
    <scope>NUCLEOTIDE SEQUENCE [LARGE SCALE GENOMIC DNA]</scope>
    <source>
        <strain evidence="1">Cupriavidus taiwanensis STM 6021</strain>
    </source>
</reference>
<dbReference type="EMBL" id="OGUU01000008">
    <property type="protein sequence ID" value="SPC09389.1"/>
    <property type="molecule type" value="Genomic_DNA"/>
</dbReference>
<gene>
    <name evidence="1" type="ORF">CBM2594_A40712</name>
</gene>
<name>A0A7Z7NKS3_9BURK</name>
<dbReference type="AlphaFoldDB" id="A0A7Z7NKS3"/>
<dbReference type="Proteomes" id="UP000257139">
    <property type="component" value="Chromosome CBM2594_a"/>
</dbReference>
<organism evidence="1 2">
    <name type="scientific">Cupriavidus taiwanensis</name>
    <dbReference type="NCBI Taxonomy" id="164546"/>
    <lineage>
        <taxon>Bacteria</taxon>
        <taxon>Pseudomonadati</taxon>
        <taxon>Pseudomonadota</taxon>
        <taxon>Betaproteobacteria</taxon>
        <taxon>Burkholderiales</taxon>
        <taxon>Burkholderiaceae</taxon>
        <taxon>Cupriavidus</taxon>
    </lineage>
</organism>
<evidence type="ECO:0000313" key="2">
    <source>
        <dbReference type="Proteomes" id="UP000257139"/>
    </source>
</evidence>